<evidence type="ECO:0000313" key="2">
    <source>
        <dbReference type="EMBL" id="CAB5224134.1"/>
    </source>
</evidence>
<evidence type="ECO:0000256" key="1">
    <source>
        <dbReference type="SAM" id="MobiDB-lite"/>
    </source>
</evidence>
<gene>
    <name evidence="2" type="ORF">UFOVP735_32</name>
</gene>
<protein>
    <submittedName>
        <fullName evidence="2">Uncharacterized protein</fullName>
    </submittedName>
</protein>
<sequence>MQFTVEYDDGVWLFTVTDGGDDLEYMEEFEITNYADAKAAAADLIKEIAEAAEADNEDDDEDDPFEDFLDELDE</sequence>
<reference evidence="2" key="1">
    <citation type="submission" date="2020-05" db="EMBL/GenBank/DDBJ databases">
        <authorList>
            <person name="Chiriac C."/>
            <person name="Salcher M."/>
            <person name="Ghai R."/>
            <person name="Kavagutti S V."/>
        </authorList>
    </citation>
    <scope>NUCLEOTIDE SEQUENCE</scope>
</reference>
<organism evidence="2">
    <name type="scientific">uncultured Caudovirales phage</name>
    <dbReference type="NCBI Taxonomy" id="2100421"/>
    <lineage>
        <taxon>Viruses</taxon>
        <taxon>Duplodnaviria</taxon>
        <taxon>Heunggongvirae</taxon>
        <taxon>Uroviricota</taxon>
        <taxon>Caudoviricetes</taxon>
        <taxon>Peduoviridae</taxon>
        <taxon>Maltschvirus</taxon>
        <taxon>Maltschvirus maltsch</taxon>
    </lineage>
</organism>
<name>A0A6J7X9T7_9CAUD</name>
<feature type="region of interest" description="Disordered" evidence="1">
    <location>
        <begin position="51"/>
        <end position="74"/>
    </location>
</feature>
<proteinExistence type="predicted"/>
<dbReference type="EMBL" id="LR798334">
    <property type="protein sequence ID" value="CAB5224134.1"/>
    <property type="molecule type" value="Genomic_DNA"/>
</dbReference>
<accession>A0A6J7X9T7</accession>